<dbReference type="RefSeq" id="WP_368847277.1">
    <property type="nucleotide sequence ID" value="NZ_CP194411.1"/>
</dbReference>
<comment type="subcellular location">
    <subcellularLocation>
        <location evidence="2">Membrane</location>
        <topology evidence="2">Multi-pass membrane protein</topology>
    </subcellularLocation>
</comment>
<comment type="cofactor">
    <cofactor evidence="1">
        <name>Mg(2+)</name>
        <dbReference type="ChEBI" id="CHEBI:18420"/>
    </cofactor>
</comment>
<evidence type="ECO:0000256" key="8">
    <source>
        <dbReference type="SAM" id="Phobius"/>
    </source>
</evidence>
<evidence type="ECO:0000256" key="3">
    <source>
        <dbReference type="ARBA" id="ARBA00005985"/>
    </source>
</evidence>
<keyword evidence="5 8" id="KW-0812">Transmembrane</keyword>
<dbReference type="InterPro" id="IPR044878">
    <property type="entry name" value="UbiA_sf"/>
</dbReference>
<comment type="caution">
    <text evidence="9">The sequence shown here is derived from an EMBL/GenBank/DDBJ whole genome shotgun (WGS) entry which is preliminary data.</text>
</comment>
<dbReference type="InterPro" id="IPR006371">
    <property type="entry name" value="Polyprenyltransferase_UbiA-li"/>
</dbReference>
<keyword evidence="10" id="KW-1185">Reference proteome</keyword>
<accession>A0ABV3X5U2</accession>
<feature type="transmembrane region" description="Helical" evidence="8">
    <location>
        <begin position="131"/>
        <end position="152"/>
    </location>
</feature>
<evidence type="ECO:0000256" key="5">
    <source>
        <dbReference type="ARBA" id="ARBA00022692"/>
    </source>
</evidence>
<dbReference type="Gene3D" id="1.20.120.1780">
    <property type="entry name" value="UbiA prenyltransferase"/>
    <property type="match status" value="1"/>
</dbReference>
<organism evidence="9 10">
    <name type="scientific">Selenomonas sputigena</name>
    <dbReference type="NCBI Taxonomy" id="69823"/>
    <lineage>
        <taxon>Bacteria</taxon>
        <taxon>Bacillati</taxon>
        <taxon>Bacillota</taxon>
        <taxon>Negativicutes</taxon>
        <taxon>Selenomonadales</taxon>
        <taxon>Selenomonadaceae</taxon>
        <taxon>Selenomonas</taxon>
    </lineage>
</organism>
<keyword evidence="7 8" id="KW-0472">Membrane</keyword>
<evidence type="ECO:0000256" key="4">
    <source>
        <dbReference type="ARBA" id="ARBA00022679"/>
    </source>
</evidence>
<sequence length="282" mass="30789">MAKIGAHINNIALHHMVFALPFAYMSAFLAAGGMPPLAELFWITVAIAGARSAALALDNLADLKYDRQQPRLASRAMVRGDLKPREAKLSIVIYLIVCLAAVAQLRPICLMLLPVAVVPFLIYPYTKRFTFLCHLVLGIAISMAPAGSWVAVTGEISLPTVVLCLAVALWIGAFDAVYGSQDEAFDRSQGLHSLATQFTAKGALLICRFVHAVSIACFFWLGHLLALHWIYYIGVGVAAGTLVYQHSIVRADDYSRVTQVYFMRNGIVSIAMLLFTVVSLYL</sequence>
<keyword evidence="4" id="KW-0808">Transferase</keyword>
<evidence type="ECO:0000256" key="2">
    <source>
        <dbReference type="ARBA" id="ARBA00004141"/>
    </source>
</evidence>
<dbReference type="CDD" id="cd13959">
    <property type="entry name" value="PT_UbiA_COQ2"/>
    <property type="match status" value="1"/>
</dbReference>
<dbReference type="Proteomes" id="UP001559623">
    <property type="component" value="Unassembled WGS sequence"/>
</dbReference>
<name>A0ABV3X5U2_9FIRM</name>
<feature type="transmembrane region" description="Helical" evidence="8">
    <location>
        <begin position="158"/>
        <end position="178"/>
    </location>
</feature>
<dbReference type="Pfam" id="PF01040">
    <property type="entry name" value="UbiA"/>
    <property type="match status" value="1"/>
</dbReference>
<comment type="similarity">
    <text evidence="3">Belongs to the UbiA prenyltransferase family.</text>
</comment>
<feature type="transmembrane region" description="Helical" evidence="8">
    <location>
        <begin position="12"/>
        <end position="34"/>
    </location>
</feature>
<dbReference type="Gene3D" id="1.10.357.140">
    <property type="entry name" value="UbiA prenyltransferase"/>
    <property type="match status" value="1"/>
</dbReference>
<reference evidence="9 10" key="1">
    <citation type="submission" date="2023-04" db="EMBL/GenBank/DDBJ databases">
        <title>Genome Sequence of Selenomonas sputigena ATCC 33150.</title>
        <authorList>
            <person name="Miller D.P."/>
            <person name="Anvari S."/>
            <person name="Polson S.W."/>
            <person name="Macdonald M."/>
            <person name="Mcdowell J.V."/>
        </authorList>
    </citation>
    <scope>NUCLEOTIDE SEQUENCE [LARGE SCALE GENOMIC DNA]</scope>
    <source>
        <strain evidence="9 10">ATCC 33150</strain>
    </source>
</reference>
<proteinExistence type="inferred from homology"/>
<evidence type="ECO:0000313" key="9">
    <source>
        <dbReference type="EMBL" id="MEX5285551.1"/>
    </source>
</evidence>
<dbReference type="InterPro" id="IPR000537">
    <property type="entry name" value="UbiA_prenyltransferase"/>
</dbReference>
<keyword evidence="6 8" id="KW-1133">Transmembrane helix</keyword>
<protein>
    <submittedName>
        <fullName evidence="9">4-hydroxybenzoate octaprenyltransferase</fullName>
    </submittedName>
</protein>
<dbReference type="InterPro" id="IPR039653">
    <property type="entry name" value="Prenyltransferase"/>
</dbReference>
<evidence type="ECO:0000313" key="10">
    <source>
        <dbReference type="Proteomes" id="UP001559623"/>
    </source>
</evidence>
<feature type="transmembrane region" description="Helical" evidence="8">
    <location>
        <begin position="198"/>
        <end position="223"/>
    </location>
</feature>
<dbReference type="PANTHER" id="PTHR11048:SF28">
    <property type="entry name" value="4-HYDROXYBENZOATE POLYPRENYLTRANSFERASE, MITOCHONDRIAL"/>
    <property type="match status" value="1"/>
</dbReference>
<dbReference type="NCBIfam" id="TIGR01475">
    <property type="entry name" value="ubiA_other"/>
    <property type="match status" value="1"/>
</dbReference>
<feature type="transmembrane region" description="Helical" evidence="8">
    <location>
        <begin position="87"/>
        <end position="104"/>
    </location>
</feature>
<evidence type="ECO:0000256" key="6">
    <source>
        <dbReference type="ARBA" id="ARBA00022989"/>
    </source>
</evidence>
<evidence type="ECO:0000256" key="1">
    <source>
        <dbReference type="ARBA" id="ARBA00001946"/>
    </source>
</evidence>
<dbReference type="EMBL" id="JARVLH010000004">
    <property type="protein sequence ID" value="MEX5285551.1"/>
    <property type="molecule type" value="Genomic_DNA"/>
</dbReference>
<evidence type="ECO:0000256" key="7">
    <source>
        <dbReference type="ARBA" id="ARBA00023136"/>
    </source>
</evidence>
<gene>
    <name evidence="9" type="ORF">QCO44_07865</name>
</gene>
<dbReference type="PANTHER" id="PTHR11048">
    <property type="entry name" value="PRENYLTRANSFERASES"/>
    <property type="match status" value="1"/>
</dbReference>
<feature type="transmembrane region" description="Helical" evidence="8">
    <location>
        <begin position="229"/>
        <end position="249"/>
    </location>
</feature>
<feature type="transmembrane region" description="Helical" evidence="8">
    <location>
        <begin position="261"/>
        <end position="281"/>
    </location>
</feature>